<organism evidence="1 2">
    <name type="scientific">Mesorhizobium plurifarium</name>
    <dbReference type="NCBI Taxonomy" id="69974"/>
    <lineage>
        <taxon>Bacteria</taxon>
        <taxon>Pseudomonadati</taxon>
        <taxon>Pseudomonadota</taxon>
        <taxon>Alphaproteobacteria</taxon>
        <taxon>Hyphomicrobiales</taxon>
        <taxon>Phyllobacteriaceae</taxon>
        <taxon>Mesorhizobium</taxon>
    </lineage>
</organism>
<dbReference type="EMBL" id="CCNE01000009">
    <property type="protein sequence ID" value="CDX53183.1"/>
    <property type="molecule type" value="Genomic_DNA"/>
</dbReference>
<dbReference type="Proteomes" id="UP000046122">
    <property type="component" value="Unassembled WGS sequence"/>
</dbReference>
<reference evidence="1 2" key="1">
    <citation type="submission" date="2014-08" db="EMBL/GenBank/DDBJ databases">
        <authorList>
            <person name="Moulin Lionel"/>
        </authorList>
    </citation>
    <scope>NUCLEOTIDE SEQUENCE [LARGE SCALE GENOMIC DNA]</scope>
</reference>
<evidence type="ECO:0000313" key="1">
    <source>
        <dbReference type="EMBL" id="CDX53183.1"/>
    </source>
</evidence>
<gene>
    <name evidence="1" type="ORF">MPL3365_170302</name>
</gene>
<proteinExistence type="predicted"/>
<evidence type="ECO:0000313" key="2">
    <source>
        <dbReference type="Proteomes" id="UP000046122"/>
    </source>
</evidence>
<sequence length="59" mass="6274">MVDADPVYIRRGSHRGGGGALTNRASPYWQAIMPGAGSLRSENFYGRNALGADDKALAH</sequence>
<name>A0A090G657_MESPL</name>
<protein>
    <submittedName>
        <fullName evidence="1">Uncharacterized protein</fullName>
    </submittedName>
</protein>
<accession>A0A090G657</accession>
<dbReference type="AlphaFoldDB" id="A0A090G657"/>